<dbReference type="PIRSF" id="PIRSF028451">
    <property type="entry name" value="UCP028451"/>
    <property type="match status" value="1"/>
</dbReference>
<dbReference type="PANTHER" id="PTHR36452">
    <property type="entry name" value="CHROMOSOME 12, WHOLE GENOME SHOTGUN SEQUENCE"/>
    <property type="match status" value="1"/>
</dbReference>
<sequence length="221" mass="25779">MIAKPVLDFLVQLTKNNNREWFTENKKTFQANDALAKSFFNEVYAGMQKMDAIEKMQVLRIYRDVRFSKDKTPYKNYFSAWFPRTKPAFRGSYYLHIQPGESFIEGGFWEPNAADLMRIRKEFELDDSEIRNIAANPDFKKYFGELQGEGVKTAPKGFDKGHPAIDLIKKKQFLVVRKFTDKEVLDKNFKDEVLATFAAMRPFFDYMSDVLTTNLNGESLI</sequence>
<organism evidence="1 2">
    <name type="scientific">Flavobacterium arundinis</name>
    <dbReference type="NCBI Taxonomy" id="3139143"/>
    <lineage>
        <taxon>Bacteria</taxon>
        <taxon>Pseudomonadati</taxon>
        <taxon>Bacteroidota</taxon>
        <taxon>Flavobacteriia</taxon>
        <taxon>Flavobacteriales</taxon>
        <taxon>Flavobacteriaceae</taxon>
        <taxon>Flavobacterium</taxon>
    </lineage>
</organism>
<gene>
    <name evidence="1" type="ORF">AAEO56_16450</name>
</gene>
<accession>A0ABU9I0B1</accession>
<reference evidence="1 2" key="1">
    <citation type="submission" date="2024-04" db="EMBL/GenBank/DDBJ databases">
        <title>Flavobacterium sp. DGU11 16S ribosomal RNA gene Genome sequencing and assembly.</title>
        <authorList>
            <person name="Park S."/>
        </authorList>
    </citation>
    <scope>NUCLEOTIDE SEQUENCE [LARGE SCALE GENOMIC DNA]</scope>
    <source>
        <strain evidence="1 2">DGU11</strain>
    </source>
</reference>
<dbReference type="PANTHER" id="PTHR36452:SF1">
    <property type="entry name" value="DUF2461 DOMAIN-CONTAINING PROTEIN"/>
    <property type="match status" value="1"/>
</dbReference>
<dbReference type="RefSeq" id="WP_341698163.1">
    <property type="nucleotide sequence ID" value="NZ_JBBYHR010000010.1"/>
</dbReference>
<protein>
    <submittedName>
        <fullName evidence="1">DUF2461 domain-containing protein</fullName>
    </submittedName>
</protein>
<proteinExistence type="predicted"/>
<dbReference type="NCBIfam" id="TIGR02453">
    <property type="entry name" value="TIGR02453 family protein"/>
    <property type="match status" value="1"/>
</dbReference>
<keyword evidence="2" id="KW-1185">Reference proteome</keyword>
<dbReference type="EMBL" id="JBBYHR010000010">
    <property type="protein sequence ID" value="MEL1245866.1"/>
    <property type="molecule type" value="Genomic_DNA"/>
</dbReference>
<evidence type="ECO:0000313" key="2">
    <source>
        <dbReference type="Proteomes" id="UP001464555"/>
    </source>
</evidence>
<name>A0ABU9I0B1_9FLAO</name>
<dbReference type="InterPro" id="IPR015996">
    <property type="entry name" value="UCP028451"/>
</dbReference>
<dbReference type="Proteomes" id="UP001464555">
    <property type="component" value="Unassembled WGS sequence"/>
</dbReference>
<comment type="caution">
    <text evidence="1">The sequence shown here is derived from an EMBL/GenBank/DDBJ whole genome shotgun (WGS) entry which is preliminary data.</text>
</comment>
<evidence type="ECO:0000313" key="1">
    <source>
        <dbReference type="EMBL" id="MEL1245866.1"/>
    </source>
</evidence>
<dbReference type="InterPro" id="IPR012808">
    <property type="entry name" value="CHP02453"/>
</dbReference>
<dbReference type="Pfam" id="PF09365">
    <property type="entry name" value="DUF2461"/>
    <property type="match status" value="1"/>
</dbReference>